<dbReference type="Proteomes" id="UP001261125">
    <property type="component" value="Unassembled WGS sequence"/>
</dbReference>
<name>A0ABU3SL13_9MICO</name>
<feature type="domain" description="Amidase" evidence="1">
    <location>
        <begin position="353"/>
        <end position="449"/>
    </location>
</feature>
<dbReference type="GO" id="GO:0004040">
    <property type="term" value="F:amidase activity"/>
    <property type="evidence" value="ECO:0007669"/>
    <property type="project" value="UniProtKB-EC"/>
</dbReference>
<evidence type="ECO:0000313" key="2">
    <source>
        <dbReference type="EMBL" id="MDU0345409.1"/>
    </source>
</evidence>
<protein>
    <submittedName>
        <fullName evidence="2">Amidase</fullName>
        <ecNumber evidence="2">3.5.1.4</ecNumber>
    </submittedName>
</protein>
<organism evidence="2 3">
    <name type="scientific">Microbacterium phycohabitans</name>
    <dbReference type="NCBI Taxonomy" id="3075993"/>
    <lineage>
        <taxon>Bacteria</taxon>
        <taxon>Bacillati</taxon>
        <taxon>Actinomycetota</taxon>
        <taxon>Actinomycetes</taxon>
        <taxon>Micrococcales</taxon>
        <taxon>Microbacteriaceae</taxon>
        <taxon>Microbacterium</taxon>
    </lineage>
</organism>
<dbReference type="InterPro" id="IPR036928">
    <property type="entry name" value="AS_sf"/>
</dbReference>
<dbReference type="PANTHER" id="PTHR11895:SF173">
    <property type="entry name" value="GLUTAMYL-TRNA AMIDOTRANSFERASE SUBUNIT A"/>
    <property type="match status" value="1"/>
</dbReference>
<feature type="domain" description="Amidase" evidence="1">
    <location>
        <begin position="33"/>
        <end position="300"/>
    </location>
</feature>
<dbReference type="Gene3D" id="3.90.1300.10">
    <property type="entry name" value="Amidase signature (AS) domain"/>
    <property type="match status" value="1"/>
</dbReference>
<evidence type="ECO:0000313" key="3">
    <source>
        <dbReference type="Proteomes" id="UP001261125"/>
    </source>
</evidence>
<dbReference type="InterPro" id="IPR000120">
    <property type="entry name" value="Amidase"/>
</dbReference>
<keyword evidence="3" id="KW-1185">Reference proteome</keyword>
<dbReference type="EC" id="3.5.1.4" evidence="2"/>
<dbReference type="EMBL" id="JAWDIT010000002">
    <property type="protein sequence ID" value="MDU0345409.1"/>
    <property type="molecule type" value="Genomic_DNA"/>
</dbReference>
<evidence type="ECO:0000259" key="1">
    <source>
        <dbReference type="Pfam" id="PF01425"/>
    </source>
</evidence>
<dbReference type="Pfam" id="PF01425">
    <property type="entry name" value="Amidase"/>
    <property type="match status" value="2"/>
</dbReference>
<sequence length="469" mass="49544">MTAQPTITAPIEMTGAALTAGYASGEFTPVDAAESVLADIAARNPEINAFTDLDPAQVLQDAAASAARWERGEQRGPLDGVPVTVKENFVRAGIPAHAGVAGTAGVIPERDSPVVERLLEQGAVIVGSTTMPDWGMLSSGVSSLSGITRSPWNPEWTVGGSSSGAGAAAAAGFGAVHMGTDIGGSVRLPAAWTGVATLKPSNGRIPLDNPYFGRSAGPLARTVADVALGMHAVARPDERDYTSLPDADIDWFDLDTDVRGRRIAVHIDPGAGMPVDPEVRAAVLRAADLFSDAGAEVVELPAFIDDGILRDIDDFWRIRFWRTYLGLSHEAKIAVLPYIADWVHPGSDMTGRRALEAYETFGELQKRTVAATSAFDGVLAPVAPVAAFPAEWPMPWGFDASEAMSHIAFTLPYNMSGQPASSVNCGFTADGRPIGLQISGRRFADLETLRLTAWYEGARPVDARPVFPN</sequence>
<reference evidence="2 3" key="1">
    <citation type="submission" date="2023-09" db="EMBL/GenBank/DDBJ databases">
        <title>Microbacterium fusihabitans sp. nov., Microbacterium phycihabitans sp. nov., and Microbacterium cervinum sp. nov., isolated from dried seaweeds of beach.</title>
        <authorList>
            <person name="Lee S.D."/>
        </authorList>
    </citation>
    <scope>NUCLEOTIDE SEQUENCE [LARGE SCALE GENOMIC DNA]</scope>
    <source>
        <strain evidence="2 3">KSW2-29</strain>
    </source>
</reference>
<proteinExistence type="predicted"/>
<dbReference type="SUPFAM" id="SSF75304">
    <property type="entry name" value="Amidase signature (AS) enzymes"/>
    <property type="match status" value="1"/>
</dbReference>
<accession>A0ABU3SL13</accession>
<keyword evidence="2" id="KW-0378">Hydrolase</keyword>
<dbReference type="NCBIfam" id="NF005450">
    <property type="entry name" value="PRK07042.1"/>
    <property type="match status" value="1"/>
</dbReference>
<comment type="caution">
    <text evidence="2">The sequence shown here is derived from an EMBL/GenBank/DDBJ whole genome shotgun (WGS) entry which is preliminary data.</text>
</comment>
<dbReference type="RefSeq" id="WP_316003985.1">
    <property type="nucleotide sequence ID" value="NZ_JAWDIT010000002.1"/>
</dbReference>
<dbReference type="InterPro" id="IPR023631">
    <property type="entry name" value="Amidase_dom"/>
</dbReference>
<gene>
    <name evidence="2" type="ORF">RWH44_06790</name>
</gene>
<dbReference type="PANTHER" id="PTHR11895">
    <property type="entry name" value="TRANSAMIDASE"/>
    <property type="match status" value="1"/>
</dbReference>